<evidence type="ECO:0000313" key="1">
    <source>
        <dbReference type="EMBL" id="ABI93323.1"/>
    </source>
</evidence>
<name>Q07GS6_ROSDO</name>
<geneLocation type="plasmid" evidence="1 2">
    <name>pTB1</name>
</geneLocation>
<dbReference type="Proteomes" id="UP000007029">
    <property type="component" value="Plasmid pTB1"/>
</dbReference>
<dbReference type="AlphaFoldDB" id="Q07GS6"/>
<dbReference type="EMBL" id="CP000464">
    <property type="protein sequence ID" value="ABI93323.1"/>
    <property type="molecule type" value="Genomic_DNA"/>
</dbReference>
<accession>Q07GS6</accession>
<proteinExistence type="predicted"/>
<organism evidence="1 2">
    <name type="scientific">Roseobacter denitrificans (strain ATCC 33942 / OCh 114)</name>
    <name type="common">Erythrobacter sp. (strain OCh 114)</name>
    <name type="synonym">Roseobacter denitrificans</name>
    <dbReference type="NCBI Taxonomy" id="375451"/>
    <lineage>
        <taxon>Bacteria</taxon>
        <taxon>Pseudomonadati</taxon>
        <taxon>Pseudomonadota</taxon>
        <taxon>Alphaproteobacteria</taxon>
        <taxon>Rhodobacterales</taxon>
        <taxon>Roseobacteraceae</taxon>
        <taxon>Roseobacter</taxon>
    </lineage>
</organism>
<reference evidence="1 2" key="1">
    <citation type="journal article" date="2007" name="J. Bacteriol.">
        <title>The complete genome sequence of Roseobacter denitrificans reveals a mixotrophic rather than photosynthetic metabolism.</title>
        <authorList>
            <person name="Swingley W.D."/>
            <person name="Sadekar S."/>
            <person name="Mastrian S.D."/>
            <person name="Matthies H.J."/>
            <person name="Hao J."/>
            <person name="Ramos H."/>
            <person name="Acharya C.R."/>
            <person name="Conrad A.L."/>
            <person name="Taylor H.L."/>
            <person name="Dejesa L.C."/>
            <person name="Shah M.K."/>
            <person name="O'huallachain M.E."/>
            <person name="Lince M.T."/>
            <person name="Blankenship R.E."/>
            <person name="Beatty J.T."/>
            <person name="Touchman J.W."/>
        </authorList>
    </citation>
    <scope>NUCLEOTIDE SEQUENCE [LARGE SCALE GENOMIC DNA]</scope>
    <source>
        <strain evidence="2">ATCC 33942 / OCh 114</strain>
        <plasmid evidence="1 2">pTB1</plasmid>
    </source>
</reference>
<gene>
    <name evidence="1" type="ordered locus">RD1_A0019</name>
</gene>
<keyword evidence="1" id="KW-0614">Plasmid</keyword>
<sequence>MDWLYAAWVVDNQWQPFPMADFRCARSFSAEFAVDAPDANID</sequence>
<keyword evidence="2" id="KW-1185">Reference proteome</keyword>
<dbReference type="HOGENOM" id="CLU_3257207_0_0_5"/>
<protein>
    <submittedName>
        <fullName evidence="1">Uncharacterized protein</fullName>
    </submittedName>
</protein>
<dbReference type="KEGG" id="rde:RD1_A0019"/>
<evidence type="ECO:0000313" key="2">
    <source>
        <dbReference type="Proteomes" id="UP000007029"/>
    </source>
</evidence>